<sequence length="168" mass="18938">MFFYRTYYRLDNVDKTFYMGGKSLISRDLIAEEYVYIGPNCTIYAGVKIGKYTMFAPEVKVIGDDHNYDQPGLPIIFSGRPEQKETIIGRDVWVGYGAIVTKGITIGDGAIIAANSVVTKDVEPYSIVGGVPAKFIKFRFNSEEIKIHQEMLNKNHRELNLGTKNLTK</sequence>
<accession>A0A3M7LFA4</accession>
<dbReference type="PANTHER" id="PTHR43300">
    <property type="entry name" value="ACETYLTRANSFERASE"/>
    <property type="match status" value="1"/>
</dbReference>
<dbReference type="CDD" id="cd03349">
    <property type="entry name" value="LbH_XAT"/>
    <property type="match status" value="1"/>
</dbReference>
<organism evidence="5 6">
    <name type="scientific">Chryseobacterium nematophagum</name>
    <dbReference type="NCBI Taxonomy" id="2305228"/>
    <lineage>
        <taxon>Bacteria</taxon>
        <taxon>Pseudomonadati</taxon>
        <taxon>Bacteroidota</taxon>
        <taxon>Flavobacteriia</taxon>
        <taxon>Flavobacteriales</taxon>
        <taxon>Weeksellaceae</taxon>
        <taxon>Chryseobacterium group</taxon>
        <taxon>Chryseobacterium</taxon>
    </lineage>
</organism>
<dbReference type="InterPro" id="IPR011004">
    <property type="entry name" value="Trimer_LpxA-like_sf"/>
</dbReference>
<evidence type="ECO:0000313" key="5">
    <source>
        <dbReference type="EMBL" id="RMZ60192.1"/>
    </source>
</evidence>
<dbReference type="Proteomes" id="UP000267524">
    <property type="component" value="Unassembled WGS sequence"/>
</dbReference>
<dbReference type="SUPFAM" id="SSF51161">
    <property type="entry name" value="Trimeric LpxA-like enzymes"/>
    <property type="match status" value="1"/>
</dbReference>
<name>A0A3M7LFA4_9FLAO</name>
<dbReference type="Gene3D" id="2.160.10.10">
    <property type="entry name" value="Hexapeptide repeat proteins"/>
    <property type="match status" value="1"/>
</dbReference>
<gene>
    <name evidence="5" type="ORF">D1632_06600</name>
</gene>
<dbReference type="AlphaFoldDB" id="A0A3M7LFA4"/>
<dbReference type="Pfam" id="PF00132">
    <property type="entry name" value="Hexapep"/>
    <property type="match status" value="1"/>
</dbReference>
<evidence type="ECO:0000256" key="2">
    <source>
        <dbReference type="ARBA" id="ARBA00022679"/>
    </source>
</evidence>
<evidence type="ECO:0000256" key="4">
    <source>
        <dbReference type="ARBA" id="ARBA00023315"/>
    </source>
</evidence>
<keyword evidence="2 5" id="KW-0808">Transferase</keyword>
<dbReference type="InterPro" id="IPR001451">
    <property type="entry name" value="Hexapep"/>
</dbReference>
<dbReference type="InterPro" id="IPR018357">
    <property type="entry name" value="Hexapep_transf_CS"/>
</dbReference>
<comment type="caution">
    <text evidence="5">The sequence shown here is derived from an EMBL/GenBank/DDBJ whole genome shotgun (WGS) entry which is preliminary data.</text>
</comment>
<keyword evidence="3" id="KW-0677">Repeat</keyword>
<dbReference type="PANTHER" id="PTHR43300:SF11">
    <property type="entry name" value="ACETYLTRANSFERASE RV3034C-RELATED"/>
    <property type="match status" value="1"/>
</dbReference>
<dbReference type="GO" id="GO:0016746">
    <property type="term" value="F:acyltransferase activity"/>
    <property type="evidence" value="ECO:0007669"/>
    <property type="project" value="UniProtKB-KW"/>
</dbReference>
<dbReference type="PROSITE" id="PS00101">
    <property type="entry name" value="HEXAPEP_TRANSFERASES"/>
    <property type="match status" value="1"/>
</dbReference>
<dbReference type="InterPro" id="IPR050179">
    <property type="entry name" value="Trans_hexapeptide_repeat"/>
</dbReference>
<evidence type="ECO:0000256" key="1">
    <source>
        <dbReference type="ARBA" id="ARBA00007274"/>
    </source>
</evidence>
<evidence type="ECO:0000256" key="3">
    <source>
        <dbReference type="ARBA" id="ARBA00022737"/>
    </source>
</evidence>
<comment type="similarity">
    <text evidence="1">Belongs to the transferase hexapeptide repeat family.</text>
</comment>
<proteinExistence type="inferred from homology"/>
<keyword evidence="6" id="KW-1185">Reference proteome</keyword>
<reference evidence="5 6" key="1">
    <citation type="submission" date="2018-08" db="EMBL/GenBank/DDBJ databases">
        <title>Chryseobacterium nematophagum: a novel matrix digesting pathogen of nematodes.</title>
        <authorList>
            <person name="Page A."/>
            <person name="Roberts M."/>
            <person name="Felix M.-A."/>
            <person name="Weir W."/>
        </authorList>
    </citation>
    <scope>NUCLEOTIDE SEQUENCE [LARGE SCALE GENOMIC DNA]</scope>
    <source>
        <strain evidence="5 6">JUb275</strain>
    </source>
</reference>
<dbReference type="EMBL" id="QWIV01000013">
    <property type="protein sequence ID" value="RMZ60192.1"/>
    <property type="molecule type" value="Genomic_DNA"/>
</dbReference>
<protein>
    <submittedName>
        <fullName evidence="5">Antibiotic acetyltransferase</fullName>
    </submittedName>
</protein>
<evidence type="ECO:0000313" key="6">
    <source>
        <dbReference type="Proteomes" id="UP000267524"/>
    </source>
</evidence>
<keyword evidence="4" id="KW-0012">Acyltransferase</keyword>